<proteinExistence type="predicted"/>
<dbReference type="OrthoDB" id="7863589at2"/>
<reference evidence="1 2" key="1">
    <citation type="submission" date="2018-09" db="EMBL/GenBank/DDBJ databases">
        <title>Paracoccus onubensis nov. sp. a moderate halophilic bacterium isolated from Gruta de las Maravillas (Aracena, Spain).</title>
        <authorList>
            <person name="Jurado V."/>
            <person name="Gutierrez-Patricio S."/>
            <person name="Gonzalez-Pimentel J.L."/>
            <person name="Laiz L."/>
            <person name="Saiz-Jimenez C."/>
        </authorList>
    </citation>
    <scope>NUCLEOTIDE SEQUENCE [LARGE SCALE GENOMIC DNA]</scope>
    <source>
        <strain evidence="1 2">DSM 19484</strain>
    </source>
</reference>
<keyword evidence="2" id="KW-1185">Reference proteome</keyword>
<protein>
    <submittedName>
        <fullName evidence="1">Uncharacterized protein</fullName>
    </submittedName>
</protein>
<sequence>MTDMTPATRFTSRVEAVLGQSRTIRAMLLDEVVPHLPPARRSAAEHVARRLIPSRIFASETLHDLDALIAQLEQEAEAGTRTGWEADDGHSRGGWTTIWRDERAASLTASAAELRRFRMSITTVIDALEAERIANRLMDAE</sequence>
<gene>
    <name evidence="1" type="ORF">D3P06_05530</name>
</gene>
<name>A0A418ZZ96_9RHOB</name>
<evidence type="ECO:0000313" key="1">
    <source>
        <dbReference type="EMBL" id="RJL05889.1"/>
    </source>
</evidence>
<evidence type="ECO:0000313" key="2">
    <source>
        <dbReference type="Proteomes" id="UP000285530"/>
    </source>
</evidence>
<dbReference type="Proteomes" id="UP000285530">
    <property type="component" value="Unassembled WGS sequence"/>
</dbReference>
<dbReference type="RefSeq" id="WP_119885609.1">
    <property type="nucleotide sequence ID" value="NZ_CP067169.1"/>
</dbReference>
<organism evidence="1 2">
    <name type="scientific">Paracoccus aestuarii</name>
    <dbReference type="NCBI Taxonomy" id="453842"/>
    <lineage>
        <taxon>Bacteria</taxon>
        <taxon>Pseudomonadati</taxon>
        <taxon>Pseudomonadota</taxon>
        <taxon>Alphaproteobacteria</taxon>
        <taxon>Rhodobacterales</taxon>
        <taxon>Paracoccaceae</taxon>
        <taxon>Paracoccus</taxon>
    </lineage>
</organism>
<dbReference type="EMBL" id="QZEV01000016">
    <property type="protein sequence ID" value="RJL05889.1"/>
    <property type="molecule type" value="Genomic_DNA"/>
</dbReference>
<comment type="caution">
    <text evidence="1">The sequence shown here is derived from an EMBL/GenBank/DDBJ whole genome shotgun (WGS) entry which is preliminary data.</text>
</comment>
<accession>A0A418ZZ96</accession>
<dbReference type="AlphaFoldDB" id="A0A418ZZ96"/>